<evidence type="ECO:0000256" key="6">
    <source>
        <dbReference type="ARBA" id="ARBA00022824"/>
    </source>
</evidence>
<keyword evidence="10" id="KW-1015">Disulfide bond</keyword>
<evidence type="ECO:0000256" key="1">
    <source>
        <dbReference type="ARBA" id="ARBA00004477"/>
    </source>
</evidence>
<protein>
    <recommendedName>
        <fullName evidence="3">vitamin-K-epoxide reductase (warfarin-sensitive)</fullName>
        <ecNumber evidence="3">1.17.4.4</ecNumber>
    </recommendedName>
</protein>
<dbReference type="Proteomes" id="UP000663879">
    <property type="component" value="Unassembled WGS sequence"/>
</dbReference>
<dbReference type="SMART" id="SM00756">
    <property type="entry name" value="VKc"/>
    <property type="match status" value="1"/>
</dbReference>
<feature type="transmembrane region" description="Helical" evidence="12">
    <location>
        <begin position="91"/>
        <end position="107"/>
    </location>
</feature>
<organism evidence="14 15">
    <name type="scientific">Brachionus calyciflorus</name>
    <dbReference type="NCBI Taxonomy" id="104777"/>
    <lineage>
        <taxon>Eukaryota</taxon>
        <taxon>Metazoa</taxon>
        <taxon>Spiralia</taxon>
        <taxon>Gnathifera</taxon>
        <taxon>Rotifera</taxon>
        <taxon>Eurotatoria</taxon>
        <taxon>Monogononta</taxon>
        <taxon>Pseudotrocha</taxon>
        <taxon>Ploima</taxon>
        <taxon>Brachionidae</taxon>
        <taxon>Brachionus</taxon>
    </lineage>
</organism>
<dbReference type="AlphaFoldDB" id="A0A813XEP7"/>
<evidence type="ECO:0000256" key="5">
    <source>
        <dbReference type="ARBA" id="ARBA00022719"/>
    </source>
</evidence>
<keyword evidence="11" id="KW-0676">Redox-active center</keyword>
<feature type="transmembrane region" description="Helical" evidence="12">
    <location>
        <begin position="119"/>
        <end position="136"/>
    </location>
</feature>
<sequence length="176" mass="20348">MLKKTTLDKESQRDHLKSSKKLELILSFLSTGGILVCLYALQVELFKLRDKNYVAFCDIDGFMSCTKVFTSKYGKGFGLIPEESILNQPNSIYGLVFYVVQLLMLLFRNNLTALKIKLFLSLLSNFGSIYLASILYFVLNDFCIVCSTLYIINALILVFNYKHLNLYYKYQKKHQD</sequence>
<gene>
    <name evidence="14" type="ORF">OXX778_LOCUS9596</name>
</gene>
<evidence type="ECO:0000256" key="4">
    <source>
        <dbReference type="ARBA" id="ARBA00022692"/>
    </source>
</evidence>
<evidence type="ECO:0000256" key="3">
    <source>
        <dbReference type="ARBA" id="ARBA00012278"/>
    </source>
</evidence>
<accession>A0A813XEP7</accession>
<evidence type="ECO:0000313" key="15">
    <source>
        <dbReference type="Proteomes" id="UP000663879"/>
    </source>
</evidence>
<evidence type="ECO:0000256" key="9">
    <source>
        <dbReference type="ARBA" id="ARBA00023136"/>
    </source>
</evidence>
<feature type="transmembrane region" description="Helical" evidence="12">
    <location>
        <begin position="142"/>
        <end position="161"/>
    </location>
</feature>
<keyword evidence="6" id="KW-0256">Endoplasmic reticulum</keyword>
<keyword evidence="9 12" id="KW-0472">Membrane</keyword>
<evidence type="ECO:0000256" key="12">
    <source>
        <dbReference type="SAM" id="Phobius"/>
    </source>
</evidence>
<dbReference type="InterPro" id="IPR012932">
    <property type="entry name" value="VKOR"/>
</dbReference>
<comment type="caution">
    <text evidence="14">The sequence shown here is derived from an EMBL/GenBank/DDBJ whole genome shotgun (WGS) entry which is preliminary data.</text>
</comment>
<dbReference type="Gene3D" id="1.20.1440.130">
    <property type="entry name" value="VKOR domain"/>
    <property type="match status" value="1"/>
</dbReference>
<dbReference type="InterPro" id="IPR042406">
    <property type="entry name" value="VKORC1/VKORC1L1"/>
</dbReference>
<keyword evidence="15" id="KW-1185">Reference proteome</keyword>
<dbReference type="PANTHER" id="PTHR14519">
    <property type="entry name" value="VITAMIN K EPOXIDE REDUCTASE COMPLEX, SUBUNIT 1"/>
    <property type="match status" value="1"/>
</dbReference>
<dbReference type="OrthoDB" id="17010at2759"/>
<dbReference type="EMBL" id="CAJNOC010001429">
    <property type="protein sequence ID" value="CAF0864209.1"/>
    <property type="molecule type" value="Genomic_DNA"/>
</dbReference>
<evidence type="ECO:0000256" key="7">
    <source>
        <dbReference type="ARBA" id="ARBA00022989"/>
    </source>
</evidence>
<evidence type="ECO:0000313" key="14">
    <source>
        <dbReference type="EMBL" id="CAF0864209.1"/>
    </source>
</evidence>
<keyword evidence="8" id="KW-0560">Oxidoreductase</keyword>
<dbReference type="CDD" id="cd12917">
    <property type="entry name" value="VKOR_euk"/>
    <property type="match status" value="1"/>
</dbReference>
<feature type="domain" description="Vitamin K epoxide reductase" evidence="13">
    <location>
        <begin position="19"/>
        <end position="164"/>
    </location>
</feature>
<comment type="similarity">
    <text evidence="2">Belongs to the VKOR family.</text>
</comment>
<evidence type="ECO:0000256" key="8">
    <source>
        <dbReference type="ARBA" id="ARBA00023002"/>
    </source>
</evidence>
<proteinExistence type="inferred from homology"/>
<dbReference type="GO" id="GO:0047057">
    <property type="term" value="F:vitamin-K-epoxide reductase (warfarin-sensitive) activity"/>
    <property type="evidence" value="ECO:0007669"/>
    <property type="project" value="UniProtKB-EC"/>
</dbReference>
<dbReference type="PANTHER" id="PTHR14519:SF8">
    <property type="entry name" value="VITAMIN K EPOXIDE REDUCTASE COMPLEX SUBUNIT 1"/>
    <property type="match status" value="1"/>
</dbReference>
<evidence type="ECO:0000256" key="2">
    <source>
        <dbReference type="ARBA" id="ARBA00006214"/>
    </source>
</evidence>
<keyword evidence="7 12" id="KW-1133">Transmembrane helix</keyword>
<dbReference type="InterPro" id="IPR038354">
    <property type="entry name" value="VKOR_sf"/>
</dbReference>
<comment type="subcellular location">
    <subcellularLocation>
        <location evidence="1">Endoplasmic reticulum membrane</location>
        <topology evidence="1">Multi-pass membrane protein</topology>
    </subcellularLocation>
</comment>
<name>A0A813XEP7_9BILA</name>
<dbReference type="GO" id="GO:0048038">
    <property type="term" value="F:quinone binding"/>
    <property type="evidence" value="ECO:0007669"/>
    <property type="project" value="UniProtKB-KW"/>
</dbReference>
<reference evidence="14" key="1">
    <citation type="submission" date="2021-02" db="EMBL/GenBank/DDBJ databases">
        <authorList>
            <person name="Nowell W R."/>
        </authorList>
    </citation>
    <scope>NUCLEOTIDE SEQUENCE</scope>
    <source>
        <strain evidence="14">Ploen Becks lab</strain>
    </source>
</reference>
<keyword evidence="4 12" id="KW-0812">Transmembrane</keyword>
<evidence type="ECO:0000256" key="10">
    <source>
        <dbReference type="ARBA" id="ARBA00023157"/>
    </source>
</evidence>
<feature type="transmembrane region" description="Helical" evidence="12">
    <location>
        <begin position="21"/>
        <end position="41"/>
    </location>
</feature>
<dbReference type="GO" id="GO:0005789">
    <property type="term" value="C:endoplasmic reticulum membrane"/>
    <property type="evidence" value="ECO:0007669"/>
    <property type="project" value="UniProtKB-SubCell"/>
</dbReference>
<dbReference type="GO" id="GO:0042373">
    <property type="term" value="P:vitamin K metabolic process"/>
    <property type="evidence" value="ECO:0007669"/>
    <property type="project" value="InterPro"/>
</dbReference>
<dbReference type="Pfam" id="PF07884">
    <property type="entry name" value="VKOR"/>
    <property type="match status" value="1"/>
</dbReference>
<evidence type="ECO:0000259" key="13">
    <source>
        <dbReference type="SMART" id="SM00756"/>
    </source>
</evidence>
<dbReference type="EC" id="1.17.4.4" evidence="3"/>
<keyword evidence="5" id="KW-0874">Quinone</keyword>
<evidence type="ECO:0000256" key="11">
    <source>
        <dbReference type="ARBA" id="ARBA00023284"/>
    </source>
</evidence>